<keyword evidence="3" id="KW-0804">Transcription</keyword>
<dbReference type="Gene3D" id="1.10.10.60">
    <property type="entry name" value="Homeodomain-like"/>
    <property type="match status" value="2"/>
</dbReference>
<proteinExistence type="predicted"/>
<evidence type="ECO:0000313" key="7">
    <source>
        <dbReference type="Proteomes" id="UP000244731"/>
    </source>
</evidence>
<dbReference type="InterPro" id="IPR020449">
    <property type="entry name" value="Tscrpt_reg_AraC-type_HTH"/>
</dbReference>
<dbReference type="AlphaFoldDB" id="A0A423XSK6"/>
<name>A0A423XSK6_9ENTR</name>
<reference evidence="5 7" key="1">
    <citation type="submission" date="2016-12" db="EMBL/GenBank/DDBJ databases">
        <title>Analysis of the Molecular Diversity Among Cronobacter Species Isolated from Filth Flies Using a Pan Genomic DNA Microarray.</title>
        <authorList>
            <person name="Pava-Ripoll M."/>
            <person name="Tall B."/>
            <person name="Farber J."/>
            <person name="Fanning S."/>
            <person name="Lehner A."/>
            <person name="Stephan R."/>
            <person name="Pagotto F."/>
            <person name="Iverson C."/>
            <person name="Ziobro G."/>
            <person name="Miller A."/>
            <person name="Pearson R."/>
            <person name="Yan Q."/>
            <person name="Kim M."/>
            <person name="Jeong S."/>
            <person name="Park J."/>
            <person name="Jun S."/>
            <person name="Choi H."/>
            <person name="Chung T."/>
            <person name="Yoo Y."/>
            <person name="Park E."/>
            <person name="Hwang S."/>
            <person name="Lee B."/>
            <person name="Sathyamoorthy V."/>
            <person name="Carter L."/>
            <person name="Mammel M."/>
            <person name="Jackson S."/>
            <person name="Kothary M."/>
            <person name="Patel I."/>
            <person name="Grim C."/>
            <person name="Gopinath G."/>
            <person name="Gangiredla J."/>
            <person name="Chase H."/>
        </authorList>
    </citation>
    <scope>NUCLEOTIDE SEQUENCE [LARGE SCALE GENOMIC DNA]</scope>
    <source>
        <strain evidence="5 7">MOD1-Md25g</strain>
    </source>
</reference>
<protein>
    <submittedName>
        <fullName evidence="6">AraC family transcriptional regulator</fullName>
    </submittedName>
</protein>
<dbReference type="InterPro" id="IPR018060">
    <property type="entry name" value="HTH_AraC"/>
</dbReference>
<comment type="caution">
    <text evidence="6">The sequence shown here is derived from an EMBL/GenBank/DDBJ whole genome shotgun (WGS) entry which is preliminary data.</text>
</comment>
<dbReference type="SUPFAM" id="SSF46689">
    <property type="entry name" value="Homeodomain-like"/>
    <property type="match status" value="2"/>
</dbReference>
<keyword evidence="7" id="KW-1185">Reference proteome</keyword>
<feature type="domain" description="HTH araC/xylS-type" evidence="4">
    <location>
        <begin position="26"/>
        <end position="124"/>
    </location>
</feature>
<dbReference type="EMBL" id="PQJL01000016">
    <property type="protein sequence ID" value="ROW59502.1"/>
    <property type="molecule type" value="Genomic_DNA"/>
</dbReference>
<dbReference type="RefSeq" id="WP_080629919.1">
    <property type="nucleotide sequence ID" value="NZ_JAWIRK010000001.1"/>
</dbReference>
<evidence type="ECO:0000256" key="1">
    <source>
        <dbReference type="ARBA" id="ARBA00023015"/>
    </source>
</evidence>
<evidence type="ECO:0000313" key="8">
    <source>
        <dbReference type="Proteomes" id="UP000285793"/>
    </source>
</evidence>
<gene>
    <name evidence="5" type="ORF">AUM46_11150</name>
    <name evidence="6" type="ORF">C3E80_13935</name>
</gene>
<evidence type="ECO:0000256" key="2">
    <source>
        <dbReference type="ARBA" id="ARBA00023125"/>
    </source>
</evidence>
<organism evidence="6 8">
    <name type="scientific">Cronobacter malonaticus</name>
    <dbReference type="NCBI Taxonomy" id="413503"/>
    <lineage>
        <taxon>Bacteria</taxon>
        <taxon>Pseudomonadati</taxon>
        <taxon>Pseudomonadota</taxon>
        <taxon>Gammaproteobacteria</taxon>
        <taxon>Enterobacterales</taxon>
        <taxon>Enterobacteriaceae</taxon>
        <taxon>Cronobacter</taxon>
    </lineage>
</organism>
<evidence type="ECO:0000313" key="5">
    <source>
        <dbReference type="EMBL" id="PUX05651.1"/>
    </source>
</evidence>
<dbReference type="EMBL" id="MSAC01000036">
    <property type="protein sequence ID" value="PUX05651.1"/>
    <property type="molecule type" value="Genomic_DNA"/>
</dbReference>
<dbReference type="GO" id="GO:0003700">
    <property type="term" value="F:DNA-binding transcription factor activity"/>
    <property type="evidence" value="ECO:0007669"/>
    <property type="project" value="InterPro"/>
</dbReference>
<dbReference type="Proteomes" id="UP000285793">
    <property type="component" value="Unassembled WGS sequence"/>
</dbReference>
<evidence type="ECO:0000259" key="4">
    <source>
        <dbReference type="PROSITE" id="PS01124"/>
    </source>
</evidence>
<keyword evidence="2" id="KW-0238">DNA-binding</keyword>
<dbReference type="Proteomes" id="UP000244731">
    <property type="component" value="Unassembled WGS sequence"/>
</dbReference>
<dbReference type="GO" id="GO:0043565">
    <property type="term" value="F:sequence-specific DNA binding"/>
    <property type="evidence" value="ECO:0007669"/>
    <property type="project" value="InterPro"/>
</dbReference>
<accession>A0A423XSK6</accession>
<dbReference type="Pfam" id="PF12833">
    <property type="entry name" value="HTH_18"/>
    <property type="match status" value="1"/>
</dbReference>
<keyword evidence="1" id="KW-0805">Transcription regulation</keyword>
<dbReference type="InterPro" id="IPR009057">
    <property type="entry name" value="Homeodomain-like_sf"/>
</dbReference>
<dbReference type="SMART" id="SM00342">
    <property type="entry name" value="HTH_ARAC"/>
    <property type="match status" value="1"/>
</dbReference>
<dbReference type="PANTHER" id="PTHR47504:SF2">
    <property type="entry name" value="REGULATORY PROTEIN SOXS"/>
    <property type="match status" value="1"/>
</dbReference>
<sequence>MASRIQKNTAVRYGNDMNTFQIETIRDITQWINENLSLPFSATFIAQKSGYSQFYFQRMFSCYHSMSLSKYILHARMNYALKLLHQTDLTICHISLECGFSTQQTFTRVFSKYFQMPPSKWREKHRKSSANRLPDQDQISFIHIEDEK</sequence>
<reference evidence="6 8" key="2">
    <citation type="journal article" date="2018" name="Front. Microbiol.">
        <title>An Investigation of an Acute Gastroenteritis Outbreak: Cronobacter sakazakii, a Potential Cause of Food-Borne Illness.</title>
        <authorList>
            <person name="Yong W."/>
            <person name="Guo B."/>
            <person name="Shi X."/>
            <person name="Cheng T."/>
            <person name="Chen M."/>
            <person name="Jiang X."/>
            <person name="Ye Y."/>
            <person name="Wang J."/>
            <person name="Xie G."/>
            <person name="Ding J."/>
        </authorList>
    </citation>
    <scope>NUCLEOTIDE SEQUENCE [LARGE SCALE GENOMIC DNA]</scope>
    <source>
        <strain evidence="6 8">S1</strain>
    </source>
</reference>
<evidence type="ECO:0000313" key="6">
    <source>
        <dbReference type="EMBL" id="ROW59502.1"/>
    </source>
</evidence>
<evidence type="ECO:0000256" key="3">
    <source>
        <dbReference type="ARBA" id="ARBA00023163"/>
    </source>
</evidence>
<dbReference type="PROSITE" id="PS01124">
    <property type="entry name" value="HTH_ARAC_FAMILY_2"/>
    <property type="match status" value="1"/>
</dbReference>
<dbReference type="PRINTS" id="PR00032">
    <property type="entry name" value="HTHARAC"/>
</dbReference>
<dbReference type="InterPro" id="IPR050959">
    <property type="entry name" value="MarA-like"/>
</dbReference>
<dbReference type="PANTHER" id="PTHR47504">
    <property type="entry name" value="RIGHT ORIGIN-BINDING PROTEIN"/>
    <property type="match status" value="1"/>
</dbReference>